<keyword evidence="3" id="KW-1185">Reference proteome</keyword>
<evidence type="ECO:0000313" key="2">
    <source>
        <dbReference type="EMBL" id="MFD1316463.1"/>
    </source>
</evidence>
<name>A0ABW3Y3J4_9FLAO</name>
<comment type="caution">
    <text evidence="2">The sequence shown here is derived from an EMBL/GenBank/DDBJ whole genome shotgun (WGS) entry which is preliminary data.</text>
</comment>
<dbReference type="PANTHER" id="PTHR32060">
    <property type="entry name" value="TAIL-SPECIFIC PROTEASE"/>
    <property type="match status" value="1"/>
</dbReference>
<reference evidence="3" key="1">
    <citation type="journal article" date="2019" name="Int. J. Syst. Evol. Microbiol.">
        <title>The Global Catalogue of Microorganisms (GCM) 10K type strain sequencing project: providing services to taxonomists for standard genome sequencing and annotation.</title>
        <authorList>
            <consortium name="The Broad Institute Genomics Platform"/>
            <consortium name="The Broad Institute Genome Sequencing Center for Infectious Disease"/>
            <person name="Wu L."/>
            <person name="Ma J."/>
        </authorList>
    </citation>
    <scope>NUCLEOTIDE SEQUENCE [LARGE SCALE GENOMIC DNA]</scope>
    <source>
        <strain evidence="3">CCUG 61485</strain>
    </source>
</reference>
<dbReference type="InterPro" id="IPR013783">
    <property type="entry name" value="Ig-like_fold"/>
</dbReference>
<dbReference type="RefSeq" id="WP_377179465.1">
    <property type="nucleotide sequence ID" value="NZ_JBHTMY010000003.1"/>
</dbReference>
<dbReference type="Gene3D" id="3.90.226.10">
    <property type="entry name" value="2-enoyl-CoA Hydratase, Chain A, domain 1"/>
    <property type="match status" value="1"/>
</dbReference>
<dbReference type="InterPro" id="IPR005151">
    <property type="entry name" value="Tail-specific_protease"/>
</dbReference>
<dbReference type="SUPFAM" id="SSF49452">
    <property type="entry name" value="Starch-binding domain-like"/>
    <property type="match status" value="1"/>
</dbReference>
<dbReference type="PANTHER" id="PTHR32060:SF30">
    <property type="entry name" value="CARBOXY-TERMINAL PROCESSING PROTEASE CTPA"/>
    <property type="match status" value="1"/>
</dbReference>
<dbReference type="SUPFAM" id="SSF52096">
    <property type="entry name" value="ClpP/crotonase"/>
    <property type="match status" value="1"/>
</dbReference>
<evidence type="ECO:0000259" key="1">
    <source>
        <dbReference type="SMART" id="SM01065"/>
    </source>
</evidence>
<dbReference type="Gene3D" id="2.60.40.10">
    <property type="entry name" value="Immunoglobulins"/>
    <property type="match status" value="1"/>
</dbReference>
<evidence type="ECO:0000313" key="3">
    <source>
        <dbReference type="Proteomes" id="UP001597201"/>
    </source>
</evidence>
<dbReference type="SMART" id="SM01065">
    <property type="entry name" value="CBM_2"/>
    <property type="match status" value="1"/>
</dbReference>
<dbReference type="EMBL" id="JBHTMY010000003">
    <property type="protein sequence ID" value="MFD1316463.1"/>
    <property type="molecule type" value="Genomic_DNA"/>
</dbReference>
<sequence>MMRLILFVLSLIFTTINISGQYKVNFILSEVPEDSILNVGIRGSVAPLNWEKSIPLKKMNGLYSISLEFQDVSEDVEFKFVRYRNDRDPIWEGIQNRTISLGANADHISNNIWNQEQLVDISKLEPLAPEQLLEDFELIKTMVLDVHPGTYRYNNKKQITEALEELKSSFSQSLTTGDAYLAISKLTAQLKCDHTKAGFNNQNKVINSIIHYQKDKLPFTFRWIGNEMIVTRNASNNQLLKRGVRITRINSIPVEEIKEKMILYVGADGATDANRSYKLEVNGYDFRYNAFDIFFPLLYPLNGNNVALEIEDDETGKVMNVEVSALSRDERTQILMERYSDFPQSRDDLWKFEVLGDSIGLLTMNSFGLFGWKAMTLDYKDFLFKTFAELRSQGINHLVIDIRENTGGADEMSNELFTYLSNEPYQLKREGRTRYINFPESLKPYVQTWGDNPWYFNLEPKNNNPIGGYYIFEEAKNKSEPIKHELYKGQVYLLVSSANTSLAFYTAQRFKQQQIGPTIGQETGGNLNDINGGQILFLRLPNSQIEIDFPVMGGFSIDPQPNTGVIPDVEVMVRREDILENRDAEIETVLKIIKDGSRR</sequence>
<accession>A0ABW3Y3J4</accession>
<protein>
    <submittedName>
        <fullName evidence="2">S41 family peptidase</fullName>
    </submittedName>
</protein>
<dbReference type="Pfam" id="PF03572">
    <property type="entry name" value="Peptidase_S41"/>
    <property type="match status" value="1"/>
</dbReference>
<dbReference type="InterPro" id="IPR002044">
    <property type="entry name" value="CBM20"/>
</dbReference>
<dbReference type="Proteomes" id="UP001597201">
    <property type="component" value="Unassembled WGS sequence"/>
</dbReference>
<feature type="domain" description="CBM20" evidence="1">
    <location>
        <begin position="21"/>
        <end position="111"/>
    </location>
</feature>
<organism evidence="2 3">
    <name type="scientific">Namhaeicola litoreus</name>
    <dbReference type="NCBI Taxonomy" id="1052145"/>
    <lineage>
        <taxon>Bacteria</taxon>
        <taxon>Pseudomonadati</taxon>
        <taxon>Bacteroidota</taxon>
        <taxon>Flavobacteriia</taxon>
        <taxon>Flavobacteriales</taxon>
        <taxon>Flavobacteriaceae</taxon>
        <taxon>Namhaeicola</taxon>
    </lineage>
</organism>
<dbReference type="InterPro" id="IPR029045">
    <property type="entry name" value="ClpP/crotonase-like_dom_sf"/>
</dbReference>
<dbReference type="InterPro" id="IPR013784">
    <property type="entry name" value="Carb-bd-like_fold"/>
</dbReference>
<gene>
    <name evidence="2" type="ORF">ACFQ39_12615</name>
</gene>
<proteinExistence type="predicted"/>